<dbReference type="Proteomes" id="UP000494106">
    <property type="component" value="Unassembled WGS sequence"/>
</dbReference>
<keyword evidence="1" id="KW-0732">Signal</keyword>
<evidence type="ECO:0000256" key="1">
    <source>
        <dbReference type="SAM" id="SignalP"/>
    </source>
</evidence>
<dbReference type="OrthoDB" id="6331233at2759"/>
<keyword evidence="3" id="KW-1185">Reference proteome</keyword>
<proteinExistence type="predicted"/>
<feature type="chain" id="PRO_5035737135" description="Sodefrin-like factor" evidence="1">
    <location>
        <begin position="20"/>
        <end position="161"/>
    </location>
</feature>
<accession>A0A8S1B986</accession>
<evidence type="ECO:0000313" key="2">
    <source>
        <dbReference type="EMBL" id="CAB3253486.1"/>
    </source>
</evidence>
<name>A0A8S1B986_ARCPL</name>
<reference evidence="2 3" key="1">
    <citation type="submission" date="2020-04" db="EMBL/GenBank/DDBJ databases">
        <authorList>
            <person name="Wallbank WR R."/>
            <person name="Pardo Diaz C."/>
            <person name="Kozak K."/>
            <person name="Martin S."/>
            <person name="Jiggins C."/>
            <person name="Moest M."/>
            <person name="Warren A I."/>
            <person name="Byers J.R.P. K."/>
            <person name="Montejo-Kovacevich G."/>
            <person name="Yen C E."/>
        </authorList>
    </citation>
    <scope>NUCLEOTIDE SEQUENCE [LARGE SCALE GENOMIC DNA]</scope>
</reference>
<comment type="caution">
    <text evidence="2">The sequence shown here is derived from an EMBL/GenBank/DDBJ whole genome shotgun (WGS) entry which is preliminary data.</text>
</comment>
<feature type="signal peptide" evidence="1">
    <location>
        <begin position="1"/>
        <end position="19"/>
    </location>
</feature>
<sequence>MFFKILFFLCLYTTRIALGKFSCYSCSFSATSTDQSCLTITNNTRQVVCPYIYCTIVRQEHVDPAGVVLSFTRGCERAPVHLNHEIVDYNFRTYYRACTSNLCNIGNGIELIAGTNLSPTPNYAGENLLVPGTRNNALNLKIGGIWDRNPGPKAPQPKQYK</sequence>
<organism evidence="2 3">
    <name type="scientific">Arctia plantaginis</name>
    <name type="common">Wood tiger moth</name>
    <name type="synonym">Phalaena plantaginis</name>
    <dbReference type="NCBI Taxonomy" id="874455"/>
    <lineage>
        <taxon>Eukaryota</taxon>
        <taxon>Metazoa</taxon>
        <taxon>Ecdysozoa</taxon>
        <taxon>Arthropoda</taxon>
        <taxon>Hexapoda</taxon>
        <taxon>Insecta</taxon>
        <taxon>Pterygota</taxon>
        <taxon>Neoptera</taxon>
        <taxon>Endopterygota</taxon>
        <taxon>Lepidoptera</taxon>
        <taxon>Glossata</taxon>
        <taxon>Ditrysia</taxon>
        <taxon>Noctuoidea</taxon>
        <taxon>Erebidae</taxon>
        <taxon>Arctiinae</taxon>
        <taxon>Arctia</taxon>
    </lineage>
</organism>
<dbReference type="EMBL" id="CADEBC010000561">
    <property type="protein sequence ID" value="CAB3253486.1"/>
    <property type="molecule type" value="Genomic_DNA"/>
</dbReference>
<evidence type="ECO:0008006" key="4">
    <source>
        <dbReference type="Google" id="ProtNLM"/>
    </source>
</evidence>
<dbReference type="AlphaFoldDB" id="A0A8S1B986"/>
<protein>
    <recommendedName>
        <fullName evidence="4">Sodefrin-like factor</fullName>
    </recommendedName>
</protein>
<gene>
    <name evidence="2" type="ORF">APLA_LOCUS14146</name>
</gene>
<evidence type="ECO:0000313" key="3">
    <source>
        <dbReference type="Proteomes" id="UP000494106"/>
    </source>
</evidence>